<proteinExistence type="predicted"/>
<dbReference type="PANTHER" id="PTHR33434">
    <property type="entry name" value="DEGV DOMAIN-CONTAINING PROTEIN DR_1986-RELATED"/>
    <property type="match status" value="1"/>
</dbReference>
<organism evidence="2 3">
    <name type="scientific">Candidatus Gallacutalibacter pullicola</name>
    <dbReference type="NCBI Taxonomy" id="2840830"/>
    <lineage>
        <taxon>Bacteria</taxon>
        <taxon>Bacillati</taxon>
        <taxon>Bacillota</taxon>
        <taxon>Clostridia</taxon>
        <taxon>Eubacteriales</taxon>
        <taxon>Candidatus Gallacutalibacter</taxon>
    </lineage>
</organism>
<dbReference type="Gene3D" id="3.30.1180.10">
    <property type="match status" value="1"/>
</dbReference>
<evidence type="ECO:0000313" key="3">
    <source>
        <dbReference type="Proteomes" id="UP000886785"/>
    </source>
</evidence>
<dbReference type="InterPro" id="IPR050270">
    <property type="entry name" value="DegV_domain_contain"/>
</dbReference>
<dbReference type="EMBL" id="DVHF01000104">
    <property type="protein sequence ID" value="HIR57786.1"/>
    <property type="molecule type" value="Genomic_DNA"/>
</dbReference>
<reference evidence="2" key="1">
    <citation type="submission" date="2020-10" db="EMBL/GenBank/DDBJ databases">
        <authorList>
            <person name="Gilroy R."/>
        </authorList>
    </citation>
    <scope>NUCLEOTIDE SEQUENCE</scope>
    <source>
        <strain evidence="2">ChiSjej1B19-7085</strain>
    </source>
</reference>
<reference evidence="2" key="2">
    <citation type="journal article" date="2021" name="PeerJ">
        <title>Extensive microbial diversity within the chicken gut microbiome revealed by metagenomics and culture.</title>
        <authorList>
            <person name="Gilroy R."/>
            <person name="Ravi A."/>
            <person name="Getino M."/>
            <person name="Pursley I."/>
            <person name="Horton D.L."/>
            <person name="Alikhan N.F."/>
            <person name="Baker D."/>
            <person name="Gharbi K."/>
            <person name="Hall N."/>
            <person name="Watson M."/>
            <person name="Adriaenssens E.M."/>
            <person name="Foster-Nyarko E."/>
            <person name="Jarju S."/>
            <person name="Secka A."/>
            <person name="Antonio M."/>
            <person name="Oren A."/>
            <person name="Chaudhuri R.R."/>
            <person name="La Ragione R."/>
            <person name="Hildebrand F."/>
            <person name="Pallen M.J."/>
        </authorList>
    </citation>
    <scope>NUCLEOTIDE SEQUENCE</scope>
    <source>
        <strain evidence="2">ChiSjej1B19-7085</strain>
    </source>
</reference>
<dbReference type="InterPro" id="IPR043168">
    <property type="entry name" value="DegV_C"/>
</dbReference>
<accession>A0A9D1J1N6</accession>
<dbReference type="PROSITE" id="PS51482">
    <property type="entry name" value="DEGV"/>
    <property type="match status" value="1"/>
</dbReference>
<dbReference type="AlphaFoldDB" id="A0A9D1J1N6"/>
<evidence type="ECO:0000256" key="1">
    <source>
        <dbReference type="ARBA" id="ARBA00023121"/>
    </source>
</evidence>
<gene>
    <name evidence="2" type="ORF">IAA54_08950</name>
</gene>
<name>A0A9D1J1N6_9FIRM</name>
<dbReference type="Gene3D" id="3.40.50.10170">
    <property type="match status" value="1"/>
</dbReference>
<keyword evidence="1" id="KW-0446">Lipid-binding</keyword>
<dbReference type="Proteomes" id="UP000886785">
    <property type="component" value="Unassembled WGS sequence"/>
</dbReference>
<dbReference type="Pfam" id="PF02645">
    <property type="entry name" value="DegV"/>
    <property type="match status" value="1"/>
</dbReference>
<protein>
    <submittedName>
        <fullName evidence="2">DegV family protein</fullName>
    </submittedName>
</protein>
<dbReference type="PANTHER" id="PTHR33434:SF2">
    <property type="entry name" value="FATTY ACID-BINDING PROTEIN TM_1468"/>
    <property type="match status" value="1"/>
</dbReference>
<evidence type="ECO:0000313" key="2">
    <source>
        <dbReference type="EMBL" id="HIR57786.1"/>
    </source>
</evidence>
<dbReference type="InterPro" id="IPR003797">
    <property type="entry name" value="DegV"/>
</dbReference>
<dbReference type="SUPFAM" id="SSF82549">
    <property type="entry name" value="DAK1/DegV-like"/>
    <property type="match status" value="1"/>
</dbReference>
<dbReference type="GO" id="GO:0008289">
    <property type="term" value="F:lipid binding"/>
    <property type="evidence" value="ECO:0007669"/>
    <property type="project" value="UniProtKB-KW"/>
</dbReference>
<sequence>MIALVTDSTAYLTKQEAISLGVHVVPTGYTIGGKQFQETYGDCNGDFEPLLARTPNCTTSQAPIHAFSRVFKKLVSNGYDVLCIVMSSRLSGTYSCASIAAQPIPEDRIRVVDSLAIAGSLNLLMKYASALVREGHPLDNIARMVEDARSRAGIIFSVSSMDTLRRSGRIGIIRQSVGTILNIRPVLLCEDGAISACGSARGSRELIHELTGHIPKDAKKIILQHLSDSALMEPLAEELRALFPEAEFSAAPVGPVIAINIGLGAVGVSWIR</sequence>
<dbReference type="NCBIfam" id="TIGR00762">
    <property type="entry name" value="DegV"/>
    <property type="match status" value="1"/>
</dbReference>
<comment type="caution">
    <text evidence="2">The sequence shown here is derived from an EMBL/GenBank/DDBJ whole genome shotgun (WGS) entry which is preliminary data.</text>
</comment>